<keyword evidence="3" id="KW-0418">Kinase</keyword>
<feature type="non-terminal residue" evidence="7">
    <location>
        <position position="1"/>
    </location>
</feature>
<dbReference type="EMBL" id="HACG01025242">
    <property type="protein sequence ID" value="CEK72107.1"/>
    <property type="molecule type" value="Transcribed_RNA"/>
</dbReference>
<dbReference type="AlphaFoldDB" id="A0A0B6ZUR8"/>
<feature type="compositionally biased region" description="Low complexity" evidence="5">
    <location>
        <begin position="894"/>
        <end position="909"/>
    </location>
</feature>
<dbReference type="SUPFAM" id="SSF56112">
    <property type="entry name" value="Protein kinase-like (PK-like)"/>
    <property type="match status" value="1"/>
</dbReference>
<feature type="compositionally biased region" description="Polar residues" evidence="5">
    <location>
        <begin position="980"/>
        <end position="1007"/>
    </location>
</feature>
<feature type="region of interest" description="Disordered" evidence="5">
    <location>
        <begin position="876"/>
        <end position="917"/>
    </location>
</feature>
<feature type="compositionally biased region" description="Basic and acidic residues" evidence="5">
    <location>
        <begin position="576"/>
        <end position="593"/>
    </location>
</feature>
<organism evidence="7">
    <name type="scientific">Arion vulgaris</name>
    <dbReference type="NCBI Taxonomy" id="1028688"/>
    <lineage>
        <taxon>Eukaryota</taxon>
        <taxon>Metazoa</taxon>
        <taxon>Spiralia</taxon>
        <taxon>Lophotrochozoa</taxon>
        <taxon>Mollusca</taxon>
        <taxon>Gastropoda</taxon>
        <taxon>Heterobranchia</taxon>
        <taxon>Euthyneura</taxon>
        <taxon>Panpulmonata</taxon>
        <taxon>Eupulmonata</taxon>
        <taxon>Stylommatophora</taxon>
        <taxon>Helicina</taxon>
        <taxon>Arionoidea</taxon>
        <taxon>Arionidae</taxon>
        <taxon>Arion</taxon>
    </lineage>
</organism>
<dbReference type="PANTHER" id="PTHR48016">
    <property type="entry name" value="MAP KINASE KINASE KINASE SSK2-RELATED-RELATED"/>
    <property type="match status" value="1"/>
</dbReference>
<feature type="compositionally biased region" description="Polar residues" evidence="5">
    <location>
        <begin position="667"/>
        <end position="693"/>
    </location>
</feature>
<evidence type="ECO:0000256" key="5">
    <source>
        <dbReference type="SAM" id="MobiDB-lite"/>
    </source>
</evidence>
<name>A0A0B6ZUR8_9EUPU</name>
<feature type="compositionally biased region" description="Basic and acidic residues" evidence="5">
    <location>
        <begin position="650"/>
        <end position="666"/>
    </location>
</feature>
<feature type="compositionally biased region" description="Polar residues" evidence="5">
    <location>
        <begin position="628"/>
        <end position="647"/>
    </location>
</feature>
<evidence type="ECO:0000256" key="4">
    <source>
        <dbReference type="ARBA" id="ARBA00022840"/>
    </source>
</evidence>
<dbReference type="InterPro" id="IPR008271">
    <property type="entry name" value="Ser/Thr_kinase_AS"/>
</dbReference>
<feature type="region of interest" description="Disordered" evidence="5">
    <location>
        <begin position="575"/>
        <end position="601"/>
    </location>
</feature>
<dbReference type="SMART" id="SM00220">
    <property type="entry name" value="S_TKc"/>
    <property type="match status" value="1"/>
</dbReference>
<keyword evidence="1" id="KW-0808">Transferase</keyword>
<dbReference type="PANTHER" id="PTHR48016:SF9">
    <property type="entry name" value="MITOGEN-ACTIVATED PROTEIN KINASE KINASE KINASE 14"/>
    <property type="match status" value="1"/>
</dbReference>
<keyword evidence="4" id="KW-0067">ATP-binding</keyword>
<sequence>WNAGQLNLSVNRLKSKVQKYCDKVLGSIADMVPLDDKDIEVMGEIGVTTHSDMPSTGLSSSTTLSLNGNIVAAETGEPVYLQTQLEDVQHSHVPGTVPFGSPPISSIATSSTAVVSPNNTASGCTGTDFTGHARLSRKSSQQKKTPAIPPPIVEENHQLDTNLSASSVTNTNEGDDIKNLIYQRWGSATDDSNDTDRTYGNSNLYGSLPLRNLHDVAQFFSVVTRPSGVPGIGEVVFGYPSQLKTVASFWDKKREECERTHKCPYQHREEGVILADQKENFSILHTRYQKHHQWERVSHLGNGMSGKCHLAIDLETNFKFCCKKIHLLKYTEEELSLWSEMHNAYVVRLYGAIRHGVKIYIFSEFIDGGSLAACIEEQKRLGRRLSHWSAINYFQQLLKVLAFLQKKNILHEDIKADNILLRRNSTYLALTDFGTSRRLQDPKELKNKSPVGSPTHWSPEKATMEGHGFPSDLWASVCVLVHMLSGEPPWVKRFIQKAAILNFIIYTRSPPMEDVPDNVQVVVRNLIERGFVKDPQTRPSSSELLRHPAFSILDEGTPETYFSTLTSMAHSGLRGIRRDAQASEQQDARKEEPVTNTLVPASSEAAVLYQTKVIKGQCQESDSRPDNRNQQQSEMMTSNNHNDLNKTSSKRQEENSNEVKENDQKGIKSNTAKNDGQALGSQGENAKLGQSSVPTENVQAGWVNKKDSKVHQLLGPLDINNLLPQFDELFVSGDSINTQSIKSFFADVYVTGDLSDARQSTLEVYKPEERTDELPNLSIFNASWDPTFQQKSVVPIVAPENMIQNTSQIDESAAVMNPPFRSRFRESPAHLQNPMHFTLSSESDDCTSADLFELEPASKNSDTVQNVSSLVDTHARNEASDKSKQNVSHPGDVSPTISTSSTYSSSGTSNLQQRKPTNLTLKVACEPLPPVMSHSQSDNQVFSATSANEIQQKQRASTWSQLSFAPSSHHSGNTPSSSHATSVTRKISGTSVPSTASSGHSQFSYNRSSVIEEQERMLVEFTSDNIDYSPTSSESNKSSYVDFQQQDLTYRETSEIEDNTDTQTLRNTMLEEIDESKLVGHSLKL</sequence>
<dbReference type="GO" id="GO:0004672">
    <property type="term" value="F:protein kinase activity"/>
    <property type="evidence" value="ECO:0007669"/>
    <property type="project" value="InterPro"/>
</dbReference>
<reference evidence="7" key="1">
    <citation type="submission" date="2014-12" db="EMBL/GenBank/DDBJ databases">
        <title>Insight into the proteome of Arion vulgaris.</title>
        <authorList>
            <person name="Aradska J."/>
            <person name="Bulat T."/>
            <person name="Smidak R."/>
            <person name="Sarate P."/>
            <person name="Gangsoo J."/>
            <person name="Sialana F."/>
            <person name="Bilban M."/>
            <person name="Lubec G."/>
        </authorList>
    </citation>
    <scope>NUCLEOTIDE SEQUENCE</scope>
    <source>
        <tissue evidence="7">Skin</tissue>
    </source>
</reference>
<proteinExistence type="predicted"/>
<keyword evidence="2" id="KW-0547">Nucleotide-binding</keyword>
<dbReference type="GO" id="GO:0007249">
    <property type="term" value="P:canonical NF-kappaB signal transduction"/>
    <property type="evidence" value="ECO:0007669"/>
    <property type="project" value="TreeGrafter"/>
</dbReference>
<evidence type="ECO:0000256" key="3">
    <source>
        <dbReference type="ARBA" id="ARBA00022777"/>
    </source>
</evidence>
<feature type="compositionally biased region" description="Polar residues" evidence="5">
    <location>
        <begin position="947"/>
        <end position="966"/>
    </location>
</feature>
<evidence type="ECO:0000256" key="1">
    <source>
        <dbReference type="ARBA" id="ARBA00022679"/>
    </source>
</evidence>
<feature type="region of interest" description="Disordered" evidence="5">
    <location>
        <begin position="616"/>
        <end position="693"/>
    </location>
</feature>
<dbReference type="GO" id="GO:0005524">
    <property type="term" value="F:ATP binding"/>
    <property type="evidence" value="ECO:0007669"/>
    <property type="project" value="UniProtKB-KW"/>
</dbReference>
<accession>A0A0B6ZUR8</accession>
<dbReference type="PROSITE" id="PS00108">
    <property type="entry name" value="PROTEIN_KINASE_ST"/>
    <property type="match status" value="1"/>
</dbReference>
<dbReference type="Gene3D" id="1.10.510.10">
    <property type="entry name" value="Transferase(Phosphotransferase) domain 1"/>
    <property type="match status" value="1"/>
</dbReference>
<dbReference type="PROSITE" id="PS50011">
    <property type="entry name" value="PROTEIN_KINASE_DOM"/>
    <property type="match status" value="1"/>
</dbReference>
<dbReference type="InterPro" id="IPR000719">
    <property type="entry name" value="Prot_kinase_dom"/>
</dbReference>
<evidence type="ECO:0000259" key="6">
    <source>
        <dbReference type="PROSITE" id="PS50011"/>
    </source>
</evidence>
<evidence type="ECO:0000313" key="7">
    <source>
        <dbReference type="EMBL" id="CEK72107.1"/>
    </source>
</evidence>
<feature type="region of interest" description="Disordered" evidence="5">
    <location>
        <begin position="947"/>
        <end position="1007"/>
    </location>
</feature>
<gene>
    <name evidence="7" type="primary">ORF81094</name>
</gene>
<evidence type="ECO:0000256" key="2">
    <source>
        <dbReference type="ARBA" id="ARBA00022741"/>
    </source>
</evidence>
<dbReference type="Gene3D" id="3.30.200.20">
    <property type="entry name" value="Phosphorylase Kinase, domain 1"/>
    <property type="match status" value="1"/>
</dbReference>
<dbReference type="InterPro" id="IPR011009">
    <property type="entry name" value="Kinase-like_dom_sf"/>
</dbReference>
<feature type="domain" description="Protein kinase" evidence="6">
    <location>
        <begin position="294"/>
        <end position="550"/>
    </location>
</feature>
<feature type="compositionally biased region" description="Low complexity" evidence="5">
    <location>
        <begin position="967"/>
        <end position="979"/>
    </location>
</feature>
<protein>
    <recommendedName>
        <fullName evidence="6">Protein kinase domain-containing protein</fullName>
    </recommendedName>
</protein>
<dbReference type="InterPro" id="IPR050538">
    <property type="entry name" value="MAP_kinase_kinase_kinase"/>
</dbReference>
<feature type="region of interest" description="Disordered" evidence="5">
    <location>
        <begin position="134"/>
        <end position="153"/>
    </location>
</feature>
<dbReference type="Pfam" id="PF00069">
    <property type="entry name" value="Pkinase"/>
    <property type="match status" value="1"/>
</dbReference>